<dbReference type="Pfam" id="PF01753">
    <property type="entry name" value="zf-MYND"/>
    <property type="match status" value="1"/>
</dbReference>
<dbReference type="PROSITE" id="PS01360">
    <property type="entry name" value="ZF_MYND_1"/>
    <property type="match status" value="1"/>
</dbReference>
<accession>A0A2P6NAD1</accession>
<dbReference type="Proteomes" id="UP000241769">
    <property type="component" value="Unassembled WGS sequence"/>
</dbReference>
<evidence type="ECO:0000256" key="3">
    <source>
        <dbReference type="ARBA" id="ARBA00022833"/>
    </source>
</evidence>
<evidence type="ECO:0000256" key="1">
    <source>
        <dbReference type="ARBA" id="ARBA00022723"/>
    </source>
</evidence>
<dbReference type="EMBL" id="MDYQ01000135">
    <property type="protein sequence ID" value="PRP80900.1"/>
    <property type="molecule type" value="Genomic_DNA"/>
</dbReference>
<protein>
    <recommendedName>
        <fullName evidence="5">MYND-type domain-containing protein</fullName>
    </recommendedName>
</protein>
<reference evidence="6 7" key="1">
    <citation type="journal article" date="2018" name="Genome Biol. Evol.">
        <title>Multiple Roots of Fruiting Body Formation in Amoebozoa.</title>
        <authorList>
            <person name="Hillmann F."/>
            <person name="Forbes G."/>
            <person name="Novohradska S."/>
            <person name="Ferling I."/>
            <person name="Riege K."/>
            <person name="Groth M."/>
            <person name="Westermann M."/>
            <person name="Marz M."/>
            <person name="Spaller T."/>
            <person name="Winckler T."/>
            <person name="Schaap P."/>
            <person name="Glockner G."/>
        </authorList>
    </citation>
    <scope>NUCLEOTIDE SEQUENCE [LARGE SCALE GENOMIC DNA]</scope>
    <source>
        <strain evidence="6 7">Jena</strain>
    </source>
</reference>
<gene>
    <name evidence="6" type="ORF">PROFUN_11341</name>
</gene>
<proteinExistence type="predicted"/>
<organism evidence="6 7">
    <name type="scientific">Planoprotostelium fungivorum</name>
    <dbReference type="NCBI Taxonomy" id="1890364"/>
    <lineage>
        <taxon>Eukaryota</taxon>
        <taxon>Amoebozoa</taxon>
        <taxon>Evosea</taxon>
        <taxon>Variosea</taxon>
        <taxon>Cavosteliida</taxon>
        <taxon>Cavosteliaceae</taxon>
        <taxon>Planoprotostelium</taxon>
    </lineage>
</organism>
<keyword evidence="2 4" id="KW-0863">Zinc-finger</keyword>
<feature type="domain" description="MYND-type" evidence="5">
    <location>
        <begin position="545"/>
        <end position="583"/>
    </location>
</feature>
<evidence type="ECO:0000313" key="7">
    <source>
        <dbReference type="Proteomes" id="UP000241769"/>
    </source>
</evidence>
<keyword evidence="7" id="KW-1185">Reference proteome</keyword>
<dbReference type="SUPFAM" id="SSF144232">
    <property type="entry name" value="HIT/MYND zinc finger-like"/>
    <property type="match status" value="1"/>
</dbReference>
<name>A0A2P6NAD1_9EUKA</name>
<evidence type="ECO:0000259" key="5">
    <source>
        <dbReference type="PROSITE" id="PS50865"/>
    </source>
</evidence>
<dbReference type="InterPro" id="IPR002893">
    <property type="entry name" value="Znf_MYND"/>
</dbReference>
<dbReference type="OrthoDB" id="341421at2759"/>
<evidence type="ECO:0000313" key="6">
    <source>
        <dbReference type="EMBL" id="PRP80900.1"/>
    </source>
</evidence>
<evidence type="ECO:0000256" key="2">
    <source>
        <dbReference type="ARBA" id="ARBA00022771"/>
    </source>
</evidence>
<dbReference type="Gene3D" id="6.10.140.2220">
    <property type="match status" value="1"/>
</dbReference>
<comment type="caution">
    <text evidence="6">The sequence shown here is derived from an EMBL/GenBank/DDBJ whole genome shotgun (WGS) entry which is preliminary data.</text>
</comment>
<keyword evidence="1" id="KW-0479">Metal-binding</keyword>
<dbReference type="AlphaFoldDB" id="A0A2P6NAD1"/>
<keyword evidence="3" id="KW-0862">Zinc</keyword>
<dbReference type="InParanoid" id="A0A2P6NAD1"/>
<sequence>MIILVFSLNLDTGFTRSSEAKYILYKGSASWWIASQDSIKLEIDIGQWNKLRGREVYPANFEKLGWIERAFRMKQFVESINTNAPIDEVVDHAEDVLYVVEAETDLFISQPEAMRKMSAIFRLALTKGHERLLRRCGDAETLEKIVVMVYRTSTSKNHKILYECLQAIVYFGDCADDFCEAPPIEAAIERHEEDLFRACMLLLDCCEQLQRADYLVLVSQIIERLCPHWDKNPKIKSTWRKTIFDTRFIHKIAYYLIHNKRNAHYVFWHTIHTLFIFTDVTTVQQIRDTGIDQILLSSSEDLTPHEALCGRSAAEYFEVNRHGEDAIRSGRFLSAMQDAWMDLEGDVTYDTLGDATGIPELLYLFSTKDIHIAARCSRTLRRWLERGDEIRAKFCLAKSPDIVSTTTLFIREGKWLDVDYDTSCSCRSPHGDCFNETILEDHLFVLVHLVLHSPQHGQVLREKELHKTAVELLRSPKCREAWVEALFAVVAVTGYDWEEGEREDFGRIRERLGSGIGAKWSNLLDLNVFSEISQPTGDHRPERICHHPGCSQRAKNKCSRCHAVRYCSKTCQQGDWQRHRADCGEKVRRVKSRTREEEENSDVD</sequence>
<dbReference type="GO" id="GO:0008270">
    <property type="term" value="F:zinc ion binding"/>
    <property type="evidence" value="ECO:0007669"/>
    <property type="project" value="UniProtKB-KW"/>
</dbReference>
<evidence type="ECO:0000256" key="4">
    <source>
        <dbReference type="PROSITE-ProRule" id="PRU00134"/>
    </source>
</evidence>
<dbReference type="PROSITE" id="PS50865">
    <property type="entry name" value="ZF_MYND_2"/>
    <property type="match status" value="1"/>
</dbReference>